<feature type="transmembrane region" description="Helical" evidence="1">
    <location>
        <begin position="42"/>
        <end position="62"/>
    </location>
</feature>
<protein>
    <submittedName>
        <fullName evidence="3">Uncharacterized protein</fullName>
    </submittedName>
</protein>
<feature type="transmembrane region" description="Helical" evidence="1">
    <location>
        <begin position="200"/>
        <end position="223"/>
    </location>
</feature>
<keyword evidence="1" id="KW-0472">Membrane</keyword>
<evidence type="ECO:0000313" key="4">
    <source>
        <dbReference type="Proteomes" id="UP000714275"/>
    </source>
</evidence>
<name>A0A9P6ZIR7_9AGAM</name>
<dbReference type="EMBL" id="JABBWD010000082">
    <property type="protein sequence ID" value="KAG1768014.1"/>
    <property type="molecule type" value="Genomic_DNA"/>
</dbReference>
<keyword evidence="1" id="KW-0812">Transmembrane</keyword>
<reference evidence="3" key="1">
    <citation type="journal article" date="2020" name="New Phytol.">
        <title>Comparative genomics reveals dynamic genome evolution in host specialist ectomycorrhizal fungi.</title>
        <authorList>
            <person name="Lofgren L.A."/>
            <person name="Nguyen N.H."/>
            <person name="Vilgalys R."/>
            <person name="Ruytinx J."/>
            <person name="Liao H.L."/>
            <person name="Branco S."/>
            <person name="Kuo A."/>
            <person name="LaButti K."/>
            <person name="Lipzen A."/>
            <person name="Andreopoulos W."/>
            <person name="Pangilinan J."/>
            <person name="Riley R."/>
            <person name="Hundley H."/>
            <person name="Na H."/>
            <person name="Barry K."/>
            <person name="Grigoriev I.V."/>
            <person name="Stajich J.E."/>
            <person name="Kennedy P.G."/>
        </authorList>
    </citation>
    <scope>NUCLEOTIDE SEQUENCE</scope>
    <source>
        <strain evidence="3">DOB743</strain>
    </source>
</reference>
<dbReference type="Proteomes" id="UP000714275">
    <property type="component" value="Unassembled WGS sequence"/>
</dbReference>
<dbReference type="PANTHER" id="PTHR35043">
    <property type="entry name" value="TRANSCRIPTION FACTOR DOMAIN-CONTAINING PROTEIN"/>
    <property type="match status" value="1"/>
</dbReference>
<evidence type="ECO:0000313" key="3">
    <source>
        <dbReference type="EMBL" id="KAG1768014.1"/>
    </source>
</evidence>
<sequence length="265" mass="29614">MTLPLCAVLFCVSFVRTSLPGLHDSCIHTLDASGCPSCNIRTLWNILSSCGLTLFACAWTAIHPDIPRVDEGVFLHTFRRLHFMMVMLLAPEGITAFAAWQFFSARRAAKNFSDAFGWTVTHGFFALMGGFVLCVDNELQATLTPEQLLQFVREGSVDIPSITEAEIKDRSKGDGLSKCVAILQLVWFVVQLIARYAQNLPVTLLEIDTLAVVAMTCIAYGLWWKKPKDVGRPYIVRWNLKATAPPPRERLATEYVINFPGRNVF</sequence>
<organism evidence="3 4">
    <name type="scientific">Suillus placidus</name>
    <dbReference type="NCBI Taxonomy" id="48579"/>
    <lineage>
        <taxon>Eukaryota</taxon>
        <taxon>Fungi</taxon>
        <taxon>Dikarya</taxon>
        <taxon>Basidiomycota</taxon>
        <taxon>Agaricomycotina</taxon>
        <taxon>Agaricomycetes</taxon>
        <taxon>Agaricomycetidae</taxon>
        <taxon>Boletales</taxon>
        <taxon>Suillineae</taxon>
        <taxon>Suillaceae</taxon>
        <taxon>Suillus</taxon>
    </lineage>
</organism>
<keyword evidence="2" id="KW-0732">Signal</keyword>
<dbReference type="OrthoDB" id="9451547at2759"/>
<feature type="chain" id="PRO_5040166501" evidence="2">
    <location>
        <begin position="18"/>
        <end position="265"/>
    </location>
</feature>
<dbReference type="PANTHER" id="PTHR35043:SF7">
    <property type="entry name" value="TRANSCRIPTION FACTOR DOMAIN-CONTAINING PROTEIN"/>
    <property type="match status" value="1"/>
</dbReference>
<proteinExistence type="predicted"/>
<feature type="signal peptide" evidence="2">
    <location>
        <begin position="1"/>
        <end position="17"/>
    </location>
</feature>
<feature type="transmembrane region" description="Helical" evidence="1">
    <location>
        <begin position="83"/>
        <end position="103"/>
    </location>
</feature>
<feature type="transmembrane region" description="Helical" evidence="1">
    <location>
        <begin position="115"/>
        <end position="135"/>
    </location>
</feature>
<keyword evidence="1" id="KW-1133">Transmembrane helix</keyword>
<accession>A0A9P6ZIR7</accession>
<evidence type="ECO:0000256" key="1">
    <source>
        <dbReference type="SAM" id="Phobius"/>
    </source>
</evidence>
<gene>
    <name evidence="3" type="ORF">EV702DRAFT_979715</name>
</gene>
<evidence type="ECO:0000256" key="2">
    <source>
        <dbReference type="SAM" id="SignalP"/>
    </source>
</evidence>
<dbReference type="AlphaFoldDB" id="A0A9P6ZIR7"/>
<keyword evidence="4" id="KW-1185">Reference proteome</keyword>
<comment type="caution">
    <text evidence="3">The sequence shown here is derived from an EMBL/GenBank/DDBJ whole genome shotgun (WGS) entry which is preliminary data.</text>
</comment>